<reference evidence="1" key="1">
    <citation type="journal article" date="2015" name="Nature">
        <title>Complex archaea that bridge the gap between prokaryotes and eukaryotes.</title>
        <authorList>
            <person name="Spang A."/>
            <person name="Saw J.H."/>
            <person name="Jorgensen S.L."/>
            <person name="Zaremba-Niedzwiedzka K."/>
            <person name="Martijn J."/>
            <person name="Lind A.E."/>
            <person name="van Eijk R."/>
            <person name="Schleper C."/>
            <person name="Guy L."/>
            <person name="Ettema T.J."/>
        </authorList>
    </citation>
    <scope>NUCLEOTIDE SEQUENCE</scope>
</reference>
<comment type="caution">
    <text evidence="1">The sequence shown here is derived from an EMBL/GenBank/DDBJ whole genome shotgun (WGS) entry which is preliminary data.</text>
</comment>
<name>A0A0F9FHM1_9ZZZZ</name>
<dbReference type="EMBL" id="LAZR01032535">
    <property type="protein sequence ID" value="KKL50617.1"/>
    <property type="molecule type" value="Genomic_DNA"/>
</dbReference>
<dbReference type="AlphaFoldDB" id="A0A0F9FHM1"/>
<feature type="non-terminal residue" evidence="1">
    <location>
        <position position="162"/>
    </location>
</feature>
<evidence type="ECO:0000313" key="1">
    <source>
        <dbReference type="EMBL" id="KKL50617.1"/>
    </source>
</evidence>
<dbReference type="InterPro" id="IPR012334">
    <property type="entry name" value="Pectin_lyas_fold"/>
</dbReference>
<sequence length="162" mass="17003">MVDWFCTTTGASGHTGVDEANAFDLAEAISEINSGALGWVDGDRMNLKDNAGFSTTGINITNLGALTTYSQLEGYTDSPGDGGKATIQLSSGVNHLLIIPRYWTAKNFILDGNSNGGNCLQTHSRNIIWNIEAKNASARGSGGGGVFINCYLHNNGTYGGHA</sequence>
<proteinExistence type="predicted"/>
<dbReference type="Gene3D" id="2.160.20.10">
    <property type="entry name" value="Single-stranded right-handed beta-helix, Pectin lyase-like"/>
    <property type="match status" value="1"/>
</dbReference>
<accession>A0A0F9FHM1</accession>
<gene>
    <name evidence="1" type="ORF">LCGC14_2303720</name>
</gene>
<protein>
    <submittedName>
        <fullName evidence="1">Uncharacterized protein</fullName>
    </submittedName>
</protein>
<organism evidence="1">
    <name type="scientific">marine sediment metagenome</name>
    <dbReference type="NCBI Taxonomy" id="412755"/>
    <lineage>
        <taxon>unclassified sequences</taxon>
        <taxon>metagenomes</taxon>
        <taxon>ecological metagenomes</taxon>
    </lineage>
</organism>